<protein>
    <recommendedName>
        <fullName evidence="5">Large ribosomal subunit protein bL25</fullName>
    </recommendedName>
    <alternativeName>
        <fullName evidence="5">General stress protein CTC</fullName>
    </alternativeName>
</protein>
<gene>
    <name evidence="5" type="primary">rplY</name>
    <name evidence="5" type="synonym">ctc</name>
    <name evidence="8" type="ORF">I8751_02490</name>
</gene>
<keyword evidence="2 5" id="KW-0694">RNA-binding</keyword>
<dbReference type="InterPro" id="IPR029751">
    <property type="entry name" value="Ribosomal_L25_dom"/>
</dbReference>
<dbReference type="PANTHER" id="PTHR33284">
    <property type="entry name" value="RIBOSOMAL PROTEIN L25/GLN-TRNA SYNTHETASE, ANTI-CODON-BINDING DOMAIN-CONTAINING PROTEIN"/>
    <property type="match status" value="1"/>
</dbReference>
<dbReference type="InterPro" id="IPR011035">
    <property type="entry name" value="Ribosomal_bL25/Gln-tRNA_synth"/>
</dbReference>
<dbReference type="InterPro" id="IPR001021">
    <property type="entry name" value="Ribosomal_bL25_long"/>
</dbReference>
<keyword evidence="3 5" id="KW-0689">Ribosomal protein</keyword>
<dbReference type="NCBIfam" id="TIGR00731">
    <property type="entry name" value="bL25_bact_ctc"/>
    <property type="match status" value="1"/>
</dbReference>
<evidence type="ECO:0000313" key="8">
    <source>
        <dbReference type="EMBL" id="MBH8551268.1"/>
    </source>
</evidence>
<dbReference type="InterPro" id="IPR020930">
    <property type="entry name" value="Ribosomal_uL5_bac-type"/>
</dbReference>
<dbReference type="NCBIfam" id="NF004139">
    <property type="entry name" value="PRK05618.4-2"/>
    <property type="match status" value="1"/>
</dbReference>
<proteinExistence type="inferred from homology"/>
<keyword evidence="9" id="KW-1185">Reference proteome</keyword>
<dbReference type="InterPro" id="IPR037121">
    <property type="entry name" value="Ribosomal_bL25_C"/>
</dbReference>
<accession>A0A8J7HFD5</accession>
<evidence type="ECO:0000256" key="1">
    <source>
        <dbReference type="ARBA" id="ARBA00022730"/>
    </source>
</evidence>
<evidence type="ECO:0000259" key="6">
    <source>
        <dbReference type="Pfam" id="PF01386"/>
    </source>
</evidence>
<sequence length="204" mass="21909">MAITVECQKRPEGSKPKALRRSGEIPANLYGHKGTESISLTINAKTVERLLKRASVNNTLIDLKVTDVPWQGKALLRELQIHPAKGTPYHLSFFAVAGHGDTNVEVRLRFVGEAIGVKQEGGLLDTVINELQVSCSPENIPEAIEVDVSNLKVGDSLHINELSLPEGVTVLGGTDQLVVNVLPPRVSEADDETASAQSESETAS</sequence>
<dbReference type="NCBIfam" id="NF004612">
    <property type="entry name" value="PRK05943.1"/>
    <property type="match status" value="1"/>
</dbReference>
<keyword evidence="1 5" id="KW-0699">rRNA-binding</keyword>
<dbReference type="EMBL" id="JAECZB010000003">
    <property type="protein sequence ID" value="MBH8551268.1"/>
    <property type="molecule type" value="Genomic_DNA"/>
</dbReference>
<dbReference type="GO" id="GO:0022625">
    <property type="term" value="C:cytosolic large ribosomal subunit"/>
    <property type="evidence" value="ECO:0007669"/>
    <property type="project" value="TreeGrafter"/>
</dbReference>
<dbReference type="SUPFAM" id="SSF50715">
    <property type="entry name" value="Ribosomal protein L25-like"/>
    <property type="match status" value="1"/>
</dbReference>
<dbReference type="AlphaFoldDB" id="A0A8J7HFD5"/>
<evidence type="ECO:0000313" key="9">
    <source>
        <dbReference type="Proteomes" id="UP000599391"/>
    </source>
</evidence>
<dbReference type="InterPro" id="IPR020056">
    <property type="entry name" value="Rbsml_bL25/Gln-tRNA_synth_N"/>
</dbReference>
<reference evidence="8 9" key="1">
    <citation type="journal article" date="2021" name="Int. J. Syst. Evol. Microbiol.">
        <title>Amazonocrinis nigriterrae gen. nov., sp. nov., Atlanticothrix silvestris gen. nov., sp. nov. and Dendronalium phyllosphericum gen. nov., sp. nov., nostocacean cyanobacteria from Brazilian environments.</title>
        <authorList>
            <person name="Alvarenga D.O."/>
            <person name="Andreote A.P.D."/>
            <person name="Branco L.H.Z."/>
            <person name="Delbaje E."/>
            <person name="Cruz R.B."/>
            <person name="Varani A.M."/>
            <person name="Fiore M.F."/>
        </authorList>
    </citation>
    <scope>NUCLEOTIDE SEQUENCE [LARGE SCALE GENOMIC DNA]</scope>
    <source>
        <strain evidence="8 9">CENA357</strain>
    </source>
</reference>
<name>A0A8J7HFD5_9CYAN</name>
<comment type="similarity">
    <text evidence="5">Belongs to the bacterial ribosomal protein bL25 family. CTC subfamily.</text>
</comment>
<dbReference type="GO" id="GO:0008097">
    <property type="term" value="F:5S rRNA binding"/>
    <property type="evidence" value="ECO:0007669"/>
    <property type="project" value="InterPro"/>
</dbReference>
<dbReference type="InterPro" id="IPR020057">
    <property type="entry name" value="Ribosomal_bL25_b-dom"/>
</dbReference>
<comment type="caution">
    <text evidence="8">The sequence shown here is derived from an EMBL/GenBank/DDBJ whole genome shotgun (WGS) entry which is preliminary data.</text>
</comment>
<comment type="subunit">
    <text evidence="5">Part of the 50S ribosomal subunit; part of the 5S rRNA/L5/L18/L25 subcomplex. Contacts the 5S rRNA. Binds to the 5S rRNA independently of L5 and L18.</text>
</comment>
<dbReference type="GO" id="GO:0006412">
    <property type="term" value="P:translation"/>
    <property type="evidence" value="ECO:0007669"/>
    <property type="project" value="UniProtKB-UniRule"/>
</dbReference>
<dbReference type="Pfam" id="PF14693">
    <property type="entry name" value="Ribosomal_TL5_C"/>
    <property type="match status" value="1"/>
</dbReference>
<dbReference type="GO" id="GO:0003735">
    <property type="term" value="F:structural constituent of ribosome"/>
    <property type="evidence" value="ECO:0007669"/>
    <property type="project" value="InterPro"/>
</dbReference>
<dbReference type="RefSeq" id="WP_214437578.1">
    <property type="nucleotide sequence ID" value="NZ_JAECZB010000003.1"/>
</dbReference>
<feature type="domain" description="Large ribosomal subunit protein bL25 L25" evidence="6">
    <location>
        <begin position="6"/>
        <end position="93"/>
    </location>
</feature>
<dbReference type="Gene3D" id="2.170.120.20">
    <property type="entry name" value="Ribosomal protein L25, beta domain"/>
    <property type="match status" value="1"/>
</dbReference>
<evidence type="ECO:0000256" key="5">
    <source>
        <dbReference type="HAMAP-Rule" id="MF_01334"/>
    </source>
</evidence>
<organism evidence="8 9">
    <name type="scientific">Atlanticothrix silvestris CENA357</name>
    <dbReference type="NCBI Taxonomy" id="1725252"/>
    <lineage>
        <taxon>Bacteria</taxon>
        <taxon>Bacillati</taxon>
        <taxon>Cyanobacteriota</taxon>
        <taxon>Cyanophyceae</taxon>
        <taxon>Nostocales</taxon>
        <taxon>Nodulariaceae</taxon>
        <taxon>Atlanticothrix</taxon>
        <taxon>Atlanticothrix silvestris</taxon>
    </lineage>
</organism>
<evidence type="ECO:0000256" key="2">
    <source>
        <dbReference type="ARBA" id="ARBA00022884"/>
    </source>
</evidence>
<keyword evidence="4 5" id="KW-0687">Ribonucleoprotein</keyword>
<dbReference type="Proteomes" id="UP000599391">
    <property type="component" value="Unassembled WGS sequence"/>
</dbReference>
<dbReference type="Pfam" id="PF01386">
    <property type="entry name" value="Ribosomal_L25p"/>
    <property type="match status" value="1"/>
</dbReference>
<dbReference type="HAMAP" id="MF_01334">
    <property type="entry name" value="Ribosomal_bL25_CTC"/>
    <property type="match status" value="1"/>
</dbReference>
<evidence type="ECO:0000256" key="4">
    <source>
        <dbReference type="ARBA" id="ARBA00023274"/>
    </source>
</evidence>
<dbReference type="CDD" id="cd00495">
    <property type="entry name" value="Ribosomal_L25_TL5_CTC"/>
    <property type="match status" value="1"/>
</dbReference>
<evidence type="ECO:0000256" key="3">
    <source>
        <dbReference type="ARBA" id="ARBA00022980"/>
    </source>
</evidence>
<comment type="function">
    <text evidence="5">This is one of the proteins that binds to the 5S RNA in the ribosome where it forms part of the central protuberance.</text>
</comment>
<feature type="domain" description="Large ribosomal subunit protein bL25 beta" evidence="7">
    <location>
        <begin position="103"/>
        <end position="185"/>
    </location>
</feature>
<dbReference type="Gene3D" id="2.40.240.10">
    <property type="entry name" value="Ribosomal Protein L25, Chain P"/>
    <property type="match status" value="1"/>
</dbReference>
<evidence type="ECO:0000259" key="7">
    <source>
        <dbReference type="Pfam" id="PF14693"/>
    </source>
</evidence>
<dbReference type="PANTHER" id="PTHR33284:SF1">
    <property type="entry name" value="RIBOSOMAL PROTEIN L25_GLN-TRNA SYNTHETASE, ANTI-CODON-BINDING DOMAIN-CONTAINING PROTEIN"/>
    <property type="match status" value="1"/>
</dbReference>